<organism evidence="1">
    <name type="scientific">Rhizophora mucronata</name>
    <name type="common">Asiatic mangrove</name>
    <dbReference type="NCBI Taxonomy" id="61149"/>
    <lineage>
        <taxon>Eukaryota</taxon>
        <taxon>Viridiplantae</taxon>
        <taxon>Streptophyta</taxon>
        <taxon>Embryophyta</taxon>
        <taxon>Tracheophyta</taxon>
        <taxon>Spermatophyta</taxon>
        <taxon>Magnoliopsida</taxon>
        <taxon>eudicotyledons</taxon>
        <taxon>Gunneridae</taxon>
        <taxon>Pentapetalae</taxon>
        <taxon>rosids</taxon>
        <taxon>fabids</taxon>
        <taxon>Malpighiales</taxon>
        <taxon>Rhizophoraceae</taxon>
        <taxon>Rhizophora</taxon>
    </lineage>
</organism>
<sequence length="19" mass="2130">MFNHGALKISTKSKFAVNH</sequence>
<proteinExistence type="predicted"/>
<dbReference type="AlphaFoldDB" id="A0A2P2NY88"/>
<name>A0A2P2NY88_RHIMU</name>
<reference evidence="1" key="1">
    <citation type="submission" date="2018-02" db="EMBL/GenBank/DDBJ databases">
        <title>Rhizophora mucronata_Transcriptome.</title>
        <authorList>
            <person name="Meera S.P."/>
            <person name="Sreeshan A."/>
            <person name="Augustine A."/>
        </authorList>
    </citation>
    <scope>NUCLEOTIDE SEQUENCE</scope>
    <source>
        <tissue evidence="1">Leaf</tissue>
    </source>
</reference>
<protein>
    <submittedName>
        <fullName evidence="1">Uncharacterized protein</fullName>
    </submittedName>
</protein>
<dbReference type="EMBL" id="GGEC01066938">
    <property type="protein sequence ID" value="MBX47422.1"/>
    <property type="molecule type" value="Transcribed_RNA"/>
</dbReference>
<accession>A0A2P2NY88</accession>
<evidence type="ECO:0000313" key="1">
    <source>
        <dbReference type="EMBL" id="MBX47422.1"/>
    </source>
</evidence>